<gene>
    <name evidence="1" type="ORF">SAMN04515668_4825</name>
</gene>
<reference evidence="2" key="1">
    <citation type="submission" date="2016-10" db="EMBL/GenBank/DDBJ databases">
        <authorList>
            <person name="Varghese N."/>
            <person name="Submissions S."/>
        </authorList>
    </citation>
    <scope>NUCLEOTIDE SEQUENCE [LARGE SCALE GENOMIC DNA]</scope>
    <source>
        <strain evidence="2">OR362-8,ATCC BAA-1266,JCM 13504</strain>
    </source>
</reference>
<name>A0A1I6BNP9_HYMAR</name>
<dbReference type="RefSeq" id="WP_177204892.1">
    <property type="nucleotide sequence ID" value="NZ_FOXS01000010.1"/>
</dbReference>
<accession>A0A1I6BNP9</accession>
<evidence type="ECO:0000313" key="2">
    <source>
        <dbReference type="Proteomes" id="UP000199029"/>
    </source>
</evidence>
<keyword evidence="2" id="KW-1185">Reference proteome</keyword>
<organism evidence="1 2">
    <name type="scientific">Hymenobacter arizonensis</name>
    <name type="common">Siccationidurans arizonensis</name>
    <dbReference type="NCBI Taxonomy" id="1227077"/>
    <lineage>
        <taxon>Bacteria</taxon>
        <taxon>Pseudomonadati</taxon>
        <taxon>Bacteroidota</taxon>
        <taxon>Cytophagia</taxon>
        <taxon>Cytophagales</taxon>
        <taxon>Hymenobacteraceae</taxon>
        <taxon>Hymenobacter</taxon>
    </lineage>
</organism>
<sequence length="54" mass="6032">MPKIQLAAQGADHRPGQPPRLQVQVEQLPQLVEGIAARMAEPARKGFWQRVFGK</sequence>
<proteinExistence type="predicted"/>
<evidence type="ECO:0000313" key="1">
    <source>
        <dbReference type="EMBL" id="SFQ82494.1"/>
    </source>
</evidence>
<dbReference type="EMBL" id="FOXS01000010">
    <property type="protein sequence ID" value="SFQ82494.1"/>
    <property type="molecule type" value="Genomic_DNA"/>
</dbReference>
<dbReference type="AlphaFoldDB" id="A0A1I6BNP9"/>
<protein>
    <submittedName>
        <fullName evidence="1">Uncharacterized protein</fullName>
    </submittedName>
</protein>
<dbReference type="Proteomes" id="UP000199029">
    <property type="component" value="Unassembled WGS sequence"/>
</dbReference>